<dbReference type="Pfam" id="PF24951">
    <property type="entry name" value="LisH_PAC1"/>
    <property type="match status" value="1"/>
</dbReference>
<evidence type="ECO:0000256" key="2">
    <source>
        <dbReference type="ARBA" id="ARBA00022490"/>
    </source>
</evidence>
<evidence type="ECO:0000256" key="8">
    <source>
        <dbReference type="ARBA" id="ARBA00023054"/>
    </source>
</evidence>
<dbReference type="PROSITE" id="PS50294">
    <property type="entry name" value="WD_REPEATS_REGION"/>
    <property type="match status" value="4"/>
</dbReference>
<evidence type="ECO:0000313" key="14">
    <source>
        <dbReference type="EMBL" id="KAJ5160386.1"/>
    </source>
</evidence>
<feature type="repeat" description="WD" evidence="12">
    <location>
        <begin position="196"/>
        <end position="238"/>
    </location>
</feature>
<dbReference type="GO" id="GO:0000922">
    <property type="term" value="C:spindle pole"/>
    <property type="evidence" value="ECO:0007669"/>
    <property type="project" value="UniProtKB-SubCell"/>
</dbReference>
<name>A0A9W9HZC9_9EURO</name>
<feature type="repeat" description="WD" evidence="12">
    <location>
        <begin position="315"/>
        <end position="334"/>
    </location>
</feature>
<dbReference type="CDD" id="cd00200">
    <property type="entry name" value="WD40"/>
    <property type="match status" value="1"/>
</dbReference>
<dbReference type="Gene3D" id="2.130.10.10">
    <property type="entry name" value="YVTN repeat-like/Quinoprotein amine dehydrogenase"/>
    <property type="match status" value="1"/>
</dbReference>
<dbReference type="InterPro" id="IPR056795">
    <property type="entry name" value="PAC1-like_LisH-like_dom"/>
</dbReference>
<accession>A0A9W9HZC9</accession>
<dbReference type="InterPro" id="IPR015943">
    <property type="entry name" value="WD40/YVTN_repeat-like_dom_sf"/>
</dbReference>
<evidence type="ECO:0000256" key="11">
    <source>
        <dbReference type="HAMAP-Rule" id="MF_03141"/>
    </source>
</evidence>
<evidence type="ECO:0000256" key="1">
    <source>
        <dbReference type="ARBA" id="ARBA00022448"/>
    </source>
</evidence>
<dbReference type="GO" id="GO:0005737">
    <property type="term" value="C:cytoplasm"/>
    <property type="evidence" value="ECO:0007669"/>
    <property type="project" value="UniProtKB-UniRule"/>
</dbReference>
<dbReference type="InterPro" id="IPR037190">
    <property type="entry name" value="LIS1_N"/>
</dbReference>
<organism evidence="14 15">
    <name type="scientific">Penicillium canariense</name>
    <dbReference type="NCBI Taxonomy" id="189055"/>
    <lineage>
        <taxon>Eukaryota</taxon>
        <taxon>Fungi</taxon>
        <taxon>Dikarya</taxon>
        <taxon>Ascomycota</taxon>
        <taxon>Pezizomycotina</taxon>
        <taxon>Eurotiomycetes</taxon>
        <taxon>Eurotiomycetidae</taxon>
        <taxon>Eurotiales</taxon>
        <taxon>Aspergillaceae</taxon>
        <taxon>Penicillium</taxon>
    </lineage>
</organism>
<keyword evidence="1 11" id="KW-0813">Transport</keyword>
<evidence type="ECO:0000256" key="9">
    <source>
        <dbReference type="ARBA" id="ARBA00023212"/>
    </source>
</evidence>
<dbReference type="SUPFAM" id="SSF50978">
    <property type="entry name" value="WD40 repeat-like"/>
    <property type="match status" value="1"/>
</dbReference>
<dbReference type="FunFam" id="2.130.10.10:FF:000342">
    <property type="entry name" value="Nuclear distribution protein PAC1"/>
    <property type="match status" value="1"/>
</dbReference>
<keyword evidence="6" id="KW-0677">Repeat</keyword>
<feature type="repeat" description="WD" evidence="12">
    <location>
        <begin position="151"/>
        <end position="185"/>
    </location>
</feature>
<keyword evidence="7 11" id="KW-0498">Mitosis</keyword>
<feature type="repeat" description="WD" evidence="12">
    <location>
        <begin position="239"/>
        <end position="280"/>
    </location>
</feature>
<dbReference type="PRINTS" id="PR00320">
    <property type="entry name" value="GPROTEINBRPT"/>
</dbReference>
<dbReference type="OrthoDB" id="10264588at2759"/>
<reference evidence="14" key="1">
    <citation type="submission" date="2022-11" db="EMBL/GenBank/DDBJ databases">
        <authorList>
            <person name="Petersen C."/>
        </authorList>
    </citation>
    <scope>NUCLEOTIDE SEQUENCE</scope>
    <source>
        <strain evidence="14">IBT 26290</strain>
    </source>
</reference>
<sequence>MMNVLTERQAAELHKAMIGYLSSINASQCAKILREELHLKDCFSDDAVKMYAGLLQRKWTNAARLQRKIMELESRVDDLQSKLSSLSQALARPNCDPHNWLPNTATHTLESHRGAVTCIAFHPVYSALASGSEDCTIKIWDWEFGGLERTLKGHLRSVTGVDFGGPKGKILLASSSNDLTIKIWDPSKNYANIRTISGHDHTISSVRFLRPGANILVSASRDASIRIWDASTGFCTRTIHSPGDWIYSFSPSIDGKWLVSGGRDQAATIWDLTSGEAKSSLLGHDNYIECCVFAPAASYPYLAKLAGLKGPPPPNSSAEFVATGGRDKSIKLWDWRGRLIKTLVGHNNWVQGLVFHPGGKYLLSVSDDQTIRCWDLSENGRLARTIEIPGGFVSCIRWAPSAMGNSEAEQRPGTAAELRCVIGTGSTDSCVRIFT</sequence>
<comment type="subcellular location">
    <subcellularLocation>
        <location evidence="11">Cytoplasm</location>
        <location evidence="11">Cytoskeleton</location>
    </subcellularLocation>
    <subcellularLocation>
        <location evidence="11">Cytoplasm</location>
        <location evidence="11">Cytoskeleton</location>
        <location evidence="11">Spindle pole</location>
    </subcellularLocation>
    <text evidence="11">Localizes to the plus ends of microtubules at the hyphal tip and the mitotic spindle poles.</text>
</comment>
<keyword evidence="15" id="KW-1185">Reference proteome</keyword>
<dbReference type="InterPro" id="IPR001680">
    <property type="entry name" value="WD40_rpt"/>
</dbReference>
<dbReference type="GO" id="GO:0005875">
    <property type="term" value="C:microtubule associated complex"/>
    <property type="evidence" value="ECO:0007669"/>
    <property type="project" value="UniProtKB-UniRule"/>
</dbReference>
<dbReference type="EMBL" id="JAPQKN010000004">
    <property type="protein sequence ID" value="KAJ5160386.1"/>
    <property type="molecule type" value="Genomic_DNA"/>
</dbReference>
<dbReference type="Pfam" id="PF00400">
    <property type="entry name" value="WD40"/>
    <property type="match status" value="6"/>
</dbReference>
<dbReference type="PANTHER" id="PTHR19848:SF8">
    <property type="entry name" value="F-BOX AND WD REPEAT DOMAIN CONTAINING 7"/>
    <property type="match status" value="1"/>
</dbReference>
<keyword evidence="2 11" id="KW-0963">Cytoplasm</keyword>
<dbReference type="PROSITE" id="PS00678">
    <property type="entry name" value="WD_REPEATS_1"/>
    <property type="match status" value="2"/>
</dbReference>
<dbReference type="Gene3D" id="1.20.960.30">
    <property type="match status" value="1"/>
</dbReference>
<evidence type="ECO:0000256" key="7">
    <source>
        <dbReference type="ARBA" id="ARBA00022776"/>
    </source>
</evidence>
<comment type="similarity">
    <text evidence="11">Belongs to the WD repeat LIS1/nudF family.</text>
</comment>
<evidence type="ECO:0000256" key="6">
    <source>
        <dbReference type="ARBA" id="ARBA00022737"/>
    </source>
</evidence>
<evidence type="ECO:0000256" key="12">
    <source>
        <dbReference type="PROSITE-ProRule" id="PRU00221"/>
    </source>
</evidence>
<reference evidence="14" key="2">
    <citation type="journal article" date="2023" name="IMA Fungus">
        <title>Comparative genomic study of the Penicillium genus elucidates a diverse pangenome and 15 lateral gene transfer events.</title>
        <authorList>
            <person name="Petersen C."/>
            <person name="Sorensen T."/>
            <person name="Nielsen M.R."/>
            <person name="Sondergaard T.E."/>
            <person name="Sorensen J.L."/>
            <person name="Fitzpatrick D.A."/>
            <person name="Frisvad J.C."/>
            <person name="Nielsen K.L."/>
        </authorList>
    </citation>
    <scope>NUCLEOTIDE SEQUENCE</scope>
    <source>
        <strain evidence="14">IBT 26290</strain>
    </source>
</reference>
<dbReference type="PROSITE" id="PS50082">
    <property type="entry name" value="WD_REPEATS_2"/>
    <property type="match status" value="6"/>
</dbReference>
<dbReference type="InterPro" id="IPR020472">
    <property type="entry name" value="WD40_PAC1"/>
</dbReference>
<comment type="function">
    <text evidence="11">Positively regulates the activity of the minus-end directed microtubule motor protein dynein. May enhance dynein-mediated microtubule sliding by targeting dynein to the microtubule plus end. Required for nuclear migration during vegetative growth as well as development. Required for retrograde early endosome (EE) transport from the hyphal tip. Required for localization of dynein to the mitotic spindle poles. Recruits additional proteins to the dynein complex at SPBs.</text>
</comment>
<comment type="subunit">
    <text evidence="11">Self-associates. Interacts with nudE and dynein.</text>
</comment>
<dbReference type="GO" id="GO:0005874">
    <property type="term" value="C:microtubule"/>
    <property type="evidence" value="ECO:0007669"/>
    <property type="project" value="UniProtKB-KW"/>
</dbReference>
<dbReference type="PANTHER" id="PTHR19848">
    <property type="entry name" value="WD40 REPEAT PROTEIN"/>
    <property type="match status" value="1"/>
</dbReference>
<proteinExistence type="inferred from homology"/>
<dbReference type="HAMAP" id="MF_03141">
    <property type="entry name" value="lis1"/>
    <property type="match status" value="1"/>
</dbReference>
<keyword evidence="10 11" id="KW-0131">Cell cycle</keyword>
<dbReference type="InterPro" id="IPR036322">
    <property type="entry name" value="WD40_repeat_dom_sf"/>
</dbReference>
<dbReference type="PIRSF" id="PIRSF037647">
    <property type="entry name" value="Dynein_regulator_Lis1"/>
    <property type="match status" value="1"/>
</dbReference>
<feature type="coiled-coil region" evidence="11">
    <location>
        <begin position="62"/>
        <end position="89"/>
    </location>
</feature>
<feature type="repeat" description="WD" evidence="12">
    <location>
        <begin position="109"/>
        <end position="141"/>
    </location>
</feature>
<keyword evidence="8 11" id="KW-0175">Coiled coil</keyword>
<dbReference type="AlphaFoldDB" id="A0A9W9HZC9"/>
<evidence type="ECO:0000256" key="10">
    <source>
        <dbReference type="ARBA" id="ARBA00023306"/>
    </source>
</evidence>
<feature type="repeat" description="WD" evidence="12">
    <location>
        <begin position="343"/>
        <end position="384"/>
    </location>
</feature>
<comment type="domain">
    <text evidence="11">Dimerization mediated by the LisH domain may be required to activate dynein.</text>
</comment>
<dbReference type="SUPFAM" id="SSF109925">
    <property type="entry name" value="Lissencephaly-1 protein (Lis-1, PAF-AH alpha) N-terminal domain"/>
    <property type="match status" value="1"/>
</dbReference>
<gene>
    <name evidence="11" type="primary">nudF</name>
    <name evidence="11" type="synonym">lis1</name>
    <name evidence="14" type="ORF">N7482_007390</name>
</gene>
<keyword evidence="4 11" id="KW-0132">Cell division</keyword>
<dbReference type="InterPro" id="IPR019775">
    <property type="entry name" value="WD40_repeat_CS"/>
</dbReference>
<dbReference type="GO" id="GO:0000132">
    <property type="term" value="P:establishment of mitotic spindle orientation"/>
    <property type="evidence" value="ECO:0007669"/>
    <property type="project" value="UniProtKB-UniRule"/>
</dbReference>
<comment type="caution">
    <text evidence="14">The sequence shown here is derived from an EMBL/GenBank/DDBJ whole genome shotgun (WGS) entry which is preliminary data.</text>
</comment>
<evidence type="ECO:0000256" key="3">
    <source>
        <dbReference type="ARBA" id="ARBA00022574"/>
    </source>
</evidence>
<dbReference type="PROSITE" id="PS50896">
    <property type="entry name" value="LISH"/>
    <property type="match status" value="1"/>
</dbReference>
<evidence type="ECO:0000313" key="15">
    <source>
        <dbReference type="Proteomes" id="UP001149163"/>
    </source>
</evidence>
<keyword evidence="5 11" id="KW-0493">Microtubule</keyword>
<keyword evidence="3 12" id="KW-0853">WD repeat</keyword>
<evidence type="ECO:0000256" key="4">
    <source>
        <dbReference type="ARBA" id="ARBA00022618"/>
    </source>
</evidence>
<dbReference type="GO" id="GO:0051301">
    <property type="term" value="P:cell division"/>
    <property type="evidence" value="ECO:0007669"/>
    <property type="project" value="UniProtKB-KW"/>
</dbReference>
<protein>
    <recommendedName>
        <fullName evidence="11">Nuclear distribution protein nudF</fullName>
    </recommendedName>
    <alternativeName>
        <fullName evidence="11">Lissencephaly-1 homolog</fullName>
        <shortName evidence="11">LIS-1</shortName>
    </alternativeName>
</protein>
<evidence type="ECO:0000256" key="5">
    <source>
        <dbReference type="ARBA" id="ARBA00022701"/>
    </source>
</evidence>
<keyword evidence="9 11" id="KW-0206">Cytoskeleton</keyword>
<feature type="domain" description="PAC1-like LisH-like dimerisation" evidence="13">
    <location>
        <begin position="7"/>
        <end position="41"/>
    </location>
</feature>
<dbReference type="GO" id="GO:0070840">
    <property type="term" value="F:dynein complex binding"/>
    <property type="evidence" value="ECO:0007669"/>
    <property type="project" value="UniProtKB-UniRule"/>
</dbReference>
<dbReference type="GO" id="GO:0051012">
    <property type="term" value="P:microtubule sliding"/>
    <property type="evidence" value="ECO:0007669"/>
    <property type="project" value="UniProtKB-UniRule"/>
</dbReference>
<dbReference type="SMART" id="SM00320">
    <property type="entry name" value="WD40"/>
    <property type="match status" value="7"/>
</dbReference>
<dbReference type="InterPro" id="IPR006594">
    <property type="entry name" value="LisH"/>
</dbReference>
<dbReference type="Proteomes" id="UP001149163">
    <property type="component" value="Unassembled WGS sequence"/>
</dbReference>
<dbReference type="InterPro" id="IPR017252">
    <property type="entry name" value="Dynein_regulator_LIS1"/>
</dbReference>
<evidence type="ECO:0000259" key="13">
    <source>
        <dbReference type="Pfam" id="PF24951"/>
    </source>
</evidence>